<reference evidence="6 7" key="1">
    <citation type="submission" date="2024-03" db="EMBL/GenBank/DDBJ databases">
        <title>Aquirufa genome sequencing.</title>
        <authorList>
            <person name="Pitt A."/>
            <person name="Hahn M.W."/>
        </authorList>
    </citation>
    <scope>NUCLEOTIDE SEQUENCE [LARGE SCALE GENOMIC DNA]</scope>
    <source>
        <strain evidence="6 7">KTFRIE-69F</strain>
    </source>
</reference>
<evidence type="ECO:0000256" key="2">
    <source>
        <dbReference type="ARBA" id="ARBA00022649"/>
    </source>
</evidence>
<protein>
    <submittedName>
        <fullName evidence="6">HepT-like ribonuclease domain-containing protein</fullName>
    </submittedName>
</protein>
<evidence type="ECO:0000256" key="5">
    <source>
        <dbReference type="ARBA" id="ARBA00022801"/>
    </source>
</evidence>
<sequence length="113" mass="13151">MKTSTPSSKERIEHILLAINKIQQYTADHTLQTFLNDPKTVEACLFNYTIIGEASLLIDKSLLEKIDYPWYKVKAFRNFILHEYHAIKMDVIWDTTVMIIPELKLVILALKSL</sequence>
<dbReference type="Proteomes" id="UP001598112">
    <property type="component" value="Unassembled WGS sequence"/>
</dbReference>
<keyword evidence="3" id="KW-0540">Nuclease</keyword>
<dbReference type="Pfam" id="PF01934">
    <property type="entry name" value="HepT-like"/>
    <property type="match status" value="1"/>
</dbReference>
<evidence type="ECO:0000256" key="3">
    <source>
        <dbReference type="ARBA" id="ARBA00022722"/>
    </source>
</evidence>
<evidence type="ECO:0000313" key="6">
    <source>
        <dbReference type="EMBL" id="MFD3293589.1"/>
    </source>
</evidence>
<evidence type="ECO:0000256" key="1">
    <source>
        <dbReference type="ARBA" id="ARBA00022553"/>
    </source>
</evidence>
<accession>A0ABW6D5V6</accession>
<dbReference type="EMBL" id="JBBKXY010000002">
    <property type="protein sequence ID" value="MFD3293589.1"/>
    <property type="molecule type" value="Genomic_DNA"/>
</dbReference>
<keyword evidence="2" id="KW-1277">Toxin-antitoxin system</keyword>
<keyword evidence="4" id="KW-0547">Nucleotide-binding</keyword>
<dbReference type="PANTHER" id="PTHR34139:SF1">
    <property type="entry name" value="RNASE MJ1380-RELATED"/>
    <property type="match status" value="1"/>
</dbReference>
<dbReference type="InterPro" id="IPR051813">
    <property type="entry name" value="HepT_RNase_toxin"/>
</dbReference>
<keyword evidence="5" id="KW-0378">Hydrolase</keyword>
<dbReference type="PANTHER" id="PTHR34139">
    <property type="entry name" value="UPF0331 PROTEIN MJ0127"/>
    <property type="match status" value="1"/>
</dbReference>
<dbReference type="InterPro" id="IPR008201">
    <property type="entry name" value="HepT-like"/>
</dbReference>
<name>A0ABW6D5V6_9BACT</name>
<keyword evidence="1" id="KW-0597">Phosphoprotein</keyword>
<keyword evidence="7" id="KW-1185">Reference proteome</keyword>
<evidence type="ECO:0000313" key="7">
    <source>
        <dbReference type="Proteomes" id="UP001598112"/>
    </source>
</evidence>
<comment type="caution">
    <text evidence="6">The sequence shown here is derived from an EMBL/GenBank/DDBJ whole genome shotgun (WGS) entry which is preliminary data.</text>
</comment>
<proteinExistence type="predicted"/>
<dbReference type="RefSeq" id="WP_377978846.1">
    <property type="nucleotide sequence ID" value="NZ_JBBKXY010000002.1"/>
</dbReference>
<organism evidence="6 7">
    <name type="scientific">Aquirufa originis</name>
    <dbReference type="NCBI Taxonomy" id="3096514"/>
    <lineage>
        <taxon>Bacteria</taxon>
        <taxon>Pseudomonadati</taxon>
        <taxon>Bacteroidota</taxon>
        <taxon>Cytophagia</taxon>
        <taxon>Cytophagales</taxon>
        <taxon>Flectobacillaceae</taxon>
        <taxon>Aquirufa</taxon>
    </lineage>
</organism>
<evidence type="ECO:0000256" key="4">
    <source>
        <dbReference type="ARBA" id="ARBA00022741"/>
    </source>
</evidence>
<gene>
    <name evidence="6" type="ORF">SKC35_07810</name>
</gene>